<keyword evidence="3" id="KW-1185">Reference proteome</keyword>
<reference evidence="2" key="1">
    <citation type="journal article" date="2014" name="Int. J. Syst. Evol. Microbiol.">
        <title>Complete genome sequence of Corynebacterium casei LMG S-19264T (=DSM 44701T), isolated from a smear-ripened cheese.</title>
        <authorList>
            <consortium name="US DOE Joint Genome Institute (JGI-PGF)"/>
            <person name="Walter F."/>
            <person name="Albersmeier A."/>
            <person name="Kalinowski J."/>
            <person name="Ruckert C."/>
        </authorList>
    </citation>
    <scope>NUCLEOTIDE SEQUENCE</scope>
    <source>
        <strain evidence="2">JCM 4403</strain>
    </source>
</reference>
<dbReference type="Proteomes" id="UP000656732">
    <property type="component" value="Unassembled WGS sequence"/>
</dbReference>
<sequence length="224" mass="23746">MSDTGEHQVVHLWSLGEDVIVVGGNDRTGTILCGPWGAQRIETDDYVREALYRMSLGPVRLTNVEYAPGAGGGAHLHLRLEPVLRQVAHLVVRTLAMDDLRGPLLSVHPLSRQASFTLVGVEEGSSLRLVLGTSLAMRTEGLVVETPGSPYRVVVHRPEAVWVVGTLIRPCRVENAVAALPLPAGVIRGLLGYLLAAGVAAPADPGPVRHGPDDVPCPPGDGPR</sequence>
<evidence type="ECO:0000256" key="1">
    <source>
        <dbReference type="SAM" id="MobiDB-lite"/>
    </source>
</evidence>
<gene>
    <name evidence="2" type="ORF">GCM10010280_20350</name>
</gene>
<dbReference type="EMBL" id="BMTU01000003">
    <property type="protein sequence ID" value="GGQ73848.1"/>
    <property type="molecule type" value="Genomic_DNA"/>
</dbReference>
<evidence type="ECO:0000313" key="3">
    <source>
        <dbReference type="Proteomes" id="UP000656732"/>
    </source>
</evidence>
<protein>
    <submittedName>
        <fullName evidence="2">Uncharacterized protein</fullName>
    </submittedName>
</protein>
<feature type="compositionally biased region" description="Pro residues" evidence="1">
    <location>
        <begin position="215"/>
        <end position="224"/>
    </location>
</feature>
<evidence type="ECO:0000313" key="2">
    <source>
        <dbReference type="EMBL" id="GGQ73848.1"/>
    </source>
</evidence>
<accession>A0A918BJM2</accession>
<proteinExistence type="predicted"/>
<name>A0A918BJM2_9ACTN</name>
<organism evidence="2 3">
    <name type="scientific">Streptomyces pilosus</name>
    <dbReference type="NCBI Taxonomy" id="28893"/>
    <lineage>
        <taxon>Bacteria</taxon>
        <taxon>Bacillati</taxon>
        <taxon>Actinomycetota</taxon>
        <taxon>Actinomycetes</taxon>
        <taxon>Kitasatosporales</taxon>
        <taxon>Streptomycetaceae</taxon>
        <taxon>Streptomyces</taxon>
    </lineage>
</organism>
<dbReference type="RefSeq" id="WP_189557421.1">
    <property type="nucleotide sequence ID" value="NZ_BMTE01000010.1"/>
</dbReference>
<dbReference type="AlphaFoldDB" id="A0A918BJM2"/>
<feature type="region of interest" description="Disordered" evidence="1">
    <location>
        <begin position="205"/>
        <end position="224"/>
    </location>
</feature>
<comment type="caution">
    <text evidence="2">The sequence shown here is derived from an EMBL/GenBank/DDBJ whole genome shotgun (WGS) entry which is preliminary data.</text>
</comment>
<reference evidence="2" key="2">
    <citation type="submission" date="2020-09" db="EMBL/GenBank/DDBJ databases">
        <authorList>
            <person name="Sun Q."/>
            <person name="Ohkuma M."/>
        </authorList>
    </citation>
    <scope>NUCLEOTIDE SEQUENCE</scope>
    <source>
        <strain evidence="2">JCM 4403</strain>
    </source>
</reference>